<dbReference type="InterPro" id="IPR015421">
    <property type="entry name" value="PyrdxlP-dep_Trfase_major"/>
</dbReference>
<dbReference type="OrthoDB" id="9787096at2"/>
<dbReference type="SUPFAM" id="SSF53383">
    <property type="entry name" value="PLP-dependent transferases"/>
    <property type="match status" value="1"/>
</dbReference>
<comment type="similarity">
    <text evidence="3">Belongs to the SelA family.</text>
</comment>
<name>A0A1G6E4M2_9HYPH</name>
<organism evidence="5 6">
    <name type="scientific">Bauldia litoralis</name>
    <dbReference type="NCBI Taxonomy" id="665467"/>
    <lineage>
        <taxon>Bacteria</taxon>
        <taxon>Pseudomonadati</taxon>
        <taxon>Pseudomonadota</taxon>
        <taxon>Alphaproteobacteria</taxon>
        <taxon>Hyphomicrobiales</taxon>
        <taxon>Kaistiaceae</taxon>
        <taxon>Bauldia</taxon>
    </lineage>
</organism>
<proteinExistence type="inferred from homology"/>
<dbReference type="Pfam" id="PF03841">
    <property type="entry name" value="SelA"/>
    <property type="match status" value="1"/>
</dbReference>
<dbReference type="GO" id="GO:0004125">
    <property type="term" value="F:L-seryl-tRNA(Sec) selenium transferase activity"/>
    <property type="evidence" value="ECO:0007669"/>
    <property type="project" value="TreeGrafter"/>
</dbReference>
<evidence type="ECO:0000313" key="6">
    <source>
        <dbReference type="Proteomes" id="UP000199071"/>
    </source>
</evidence>
<feature type="modified residue" description="N6-(pyridoxal phosphate)lysine" evidence="4">
    <location>
        <position position="215"/>
    </location>
</feature>
<dbReference type="STRING" id="665467.SAMN02982931_04111"/>
<keyword evidence="6" id="KW-1185">Reference proteome</keyword>
<evidence type="ECO:0000256" key="4">
    <source>
        <dbReference type="PIRSR" id="PIRSR618319-50"/>
    </source>
</evidence>
<dbReference type="PANTHER" id="PTHR32328">
    <property type="entry name" value="L-SERYL-TRNA(SEC) SELENIUM TRANSFERASE"/>
    <property type="match status" value="1"/>
</dbReference>
<dbReference type="Gene3D" id="3.40.640.10">
    <property type="entry name" value="Type I PLP-dependent aspartate aminotransferase-like (Major domain)"/>
    <property type="match status" value="1"/>
</dbReference>
<keyword evidence="2 4" id="KW-0663">Pyridoxal phosphate</keyword>
<dbReference type="AlphaFoldDB" id="A0A1G6E4M2"/>
<evidence type="ECO:0000256" key="1">
    <source>
        <dbReference type="ARBA" id="ARBA00001933"/>
    </source>
</evidence>
<gene>
    <name evidence="5" type="ORF">SAMN02982931_04111</name>
</gene>
<reference evidence="5 6" key="1">
    <citation type="submission" date="2016-10" db="EMBL/GenBank/DDBJ databases">
        <authorList>
            <person name="de Groot N.N."/>
        </authorList>
    </citation>
    <scope>NUCLEOTIDE SEQUENCE [LARGE SCALE GENOMIC DNA]</scope>
    <source>
        <strain evidence="5 6">ATCC 35022</strain>
    </source>
</reference>
<accession>A0A1G6E4M2</accession>
<dbReference type="PANTHER" id="PTHR32328:SF0">
    <property type="entry name" value="L-SERYL-TRNA(SEC) SELENIUM TRANSFERASE"/>
    <property type="match status" value="1"/>
</dbReference>
<evidence type="ECO:0000256" key="2">
    <source>
        <dbReference type="ARBA" id="ARBA00022898"/>
    </source>
</evidence>
<keyword evidence="5" id="KW-0808">Transferase</keyword>
<dbReference type="Proteomes" id="UP000199071">
    <property type="component" value="Unassembled WGS sequence"/>
</dbReference>
<dbReference type="RefSeq" id="WP_090879475.1">
    <property type="nucleotide sequence ID" value="NZ_FMXQ01000010.1"/>
</dbReference>
<evidence type="ECO:0000256" key="3">
    <source>
        <dbReference type="ARBA" id="ARBA00044507"/>
    </source>
</evidence>
<dbReference type="EMBL" id="FMXQ01000010">
    <property type="protein sequence ID" value="SDB52397.1"/>
    <property type="molecule type" value="Genomic_DNA"/>
</dbReference>
<comment type="cofactor">
    <cofactor evidence="1 4">
        <name>pyridoxal 5'-phosphate</name>
        <dbReference type="ChEBI" id="CHEBI:597326"/>
    </cofactor>
</comment>
<evidence type="ECO:0000313" key="5">
    <source>
        <dbReference type="EMBL" id="SDB52397.1"/>
    </source>
</evidence>
<dbReference type="InterPro" id="IPR015424">
    <property type="entry name" value="PyrdxlP-dep_Trfase"/>
</dbReference>
<dbReference type="InterPro" id="IPR018319">
    <property type="entry name" value="SelA-like"/>
</dbReference>
<sequence length="399" mass="41061">MTVYARRGIPTIVNAAGTLTRLSGGIMRPDVAAAMAEASAWCVDMVELQAHASDAIADATGAEAGYVASGAAAGLLIGTAACMTGLDAAAMARLPDTKGLRNEVIVARGQRNGYDHAVRAAGARLVEVGLPDRASGAGVRDTEPWEIAAAITDATAAVLYVATSNSRPPLRDVAAVAHAAGVPVIVDAAAELPPQANLRRFIAEGADLVVYSGGKAIGGPQASGILCGRRDLIMAAALQHLDMDVLSDFWEPPARLIDRSALTGLPRQGIGRTCKAGKEEIIGLLTALDLFIAEGDATRHARWLSDAQVMRDGLTGRHAFAMVLTGGENVEAVPKVVLRFASADHARALVAALLRHAPAIHVDAGEHEAGVIVLNPICLRPGDATVVVDAIVAALGHTA</sequence>
<protein>
    <submittedName>
        <fullName evidence="5">L-seryl-tRNA(Ser) seleniumtransferase</fullName>
    </submittedName>
</protein>